<dbReference type="Proteomes" id="UP001056120">
    <property type="component" value="Linkage Group LG02"/>
</dbReference>
<name>A0ACB9JZ94_9ASTR</name>
<sequence length="224" mass="25025">MSKPVGAALIAPVIETMQEPMAYPQVPITPVMHTSCTVLVAQASSSTPKPATLISQQTYSGGEGYDWSSHSDGPLNNSVNQDLMANTKGNDSFKKQQPWRSTNTWHIYSGCSRHMNGNNSLLINFQSLARRQAQKKISQKEMDKAQRIDWKNELVASEKFEMKDLAQIKMSTLSEMIQHVRKEQIVAQQSITHNLSNVPSSSPKEILKVKREIGEEVKVSLETK</sequence>
<keyword evidence="2" id="KW-1185">Reference proteome</keyword>
<evidence type="ECO:0000313" key="1">
    <source>
        <dbReference type="EMBL" id="KAI3825302.1"/>
    </source>
</evidence>
<organism evidence="1 2">
    <name type="scientific">Smallanthus sonchifolius</name>
    <dbReference type="NCBI Taxonomy" id="185202"/>
    <lineage>
        <taxon>Eukaryota</taxon>
        <taxon>Viridiplantae</taxon>
        <taxon>Streptophyta</taxon>
        <taxon>Embryophyta</taxon>
        <taxon>Tracheophyta</taxon>
        <taxon>Spermatophyta</taxon>
        <taxon>Magnoliopsida</taxon>
        <taxon>eudicotyledons</taxon>
        <taxon>Gunneridae</taxon>
        <taxon>Pentapetalae</taxon>
        <taxon>asterids</taxon>
        <taxon>campanulids</taxon>
        <taxon>Asterales</taxon>
        <taxon>Asteraceae</taxon>
        <taxon>Asteroideae</taxon>
        <taxon>Heliantheae alliance</taxon>
        <taxon>Millerieae</taxon>
        <taxon>Smallanthus</taxon>
    </lineage>
</organism>
<proteinExistence type="predicted"/>
<evidence type="ECO:0000313" key="2">
    <source>
        <dbReference type="Proteomes" id="UP001056120"/>
    </source>
</evidence>
<dbReference type="EMBL" id="CM042019">
    <property type="protein sequence ID" value="KAI3825302.1"/>
    <property type="molecule type" value="Genomic_DNA"/>
</dbReference>
<comment type="caution">
    <text evidence="1">The sequence shown here is derived from an EMBL/GenBank/DDBJ whole genome shotgun (WGS) entry which is preliminary data.</text>
</comment>
<accession>A0ACB9JZ94</accession>
<protein>
    <submittedName>
        <fullName evidence="1">Uncharacterized protein</fullName>
    </submittedName>
</protein>
<gene>
    <name evidence="1" type="ORF">L1987_06783</name>
</gene>
<reference evidence="1 2" key="2">
    <citation type="journal article" date="2022" name="Mol. Ecol. Resour.">
        <title>The genomes of chicory, endive, great burdock and yacon provide insights into Asteraceae paleo-polyploidization history and plant inulin production.</title>
        <authorList>
            <person name="Fan W."/>
            <person name="Wang S."/>
            <person name="Wang H."/>
            <person name="Wang A."/>
            <person name="Jiang F."/>
            <person name="Liu H."/>
            <person name="Zhao H."/>
            <person name="Xu D."/>
            <person name="Zhang Y."/>
        </authorList>
    </citation>
    <scope>NUCLEOTIDE SEQUENCE [LARGE SCALE GENOMIC DNA]</scope>
    <source>
        <strain evidence="2">cv. Yunnan</strain>
        <tissue evidence="1">Leaves</tissue>
    </source>
</reference>
<reference evidence="2" key="1">
    <citation type="journal article" date="2022" name="Mol. Ecol. Resour.">
        <title>The genomes of chicory, endive, great burdock and yacon provide insights into Asteraceae palaeo-polyploidization history and plant inulin production.</title>
        <authorList>
            <person name="Fan W."/>
            <person name="Wang S."/>
            <person name="Wang H."/>
            <person name="Wang A."/>
            <person name="Jiang F."/>
            <person name="Liu H."/>
            <person name="Zhao H."/>
            <person name="Xu D."/>
            <person name="Zhang Y."/>
        </authorList>
    </citation>
    <scope>NUCLEOTIDE SEQUENCE [LARGE SCALE GENOMIC DNA]</scope>
    <source>
        <strain evidence="2">cv. Yunnan</strain>
    </source>
</reference>